<name>A0A1M6CEQ7_9CLOT</name>
<evidence type="ECO:0000313" key="3">
    <source>
        <dbReference type="EMBL" id="SHI59487.1"/>
    </source>
</evidence>
<protein>
    <submittedName>
        <fullName evidence="3">Transcriptional regulator TrmB</fullName>
    </submittedName>
</protein>
<dbReference type="Proteomes" id="UP000184310">
    <property type="component" value="Unassembled WGS sequence"/>
</dbReference>
<proteinExistence type="predicted"/>
<dbReference type="RefSeq" id="WP_072984863.1">
    <property type="nucleotide sequence ID" value="NZ_FQZB01000004.1"/>
</dbReference>
<reference evidence="3 4" key="1">
    <citation type="submission" date="2016-11" db="EMBL/GenBank/DDBJ databases">
        <authorList>
            <person name="Jaros S."/>
            <person name="Januszkiewicz K."/>
            <person name="Wedrychowicz H."/>
        </authorList>
    </citation>
    <scope>NUCLEOTIDE SEQUENCE [LARGE SCALE GENOMIC DNA]</scope>
    <source>
        <strain evidence="3 4">DSM 21758</strain>
    </source>
</reference>
<dbReference type="PANTHER" id="PTHR34293">
    <property type="entry name" value="HTH-TYPE TRANSCRIPTIONAL REGULATOR TRMBL2"/>
    <property type="match status" value="1"/>
</dbReference>
<keyword evidence="4" id="KW-1185">Reference proteome</keyword>
<dbReference type="AlphaFoldDB" id="A0A1M6CEQ7"/>
<dbReference type="Pfam" id="PF11495">
    <property type="entry name" value="Regulator_TrmB"/>
    <property type="match status" value="1"/>
</dbReference>
<dbReference type="InterPro" id="IPR021586">
    <property type="entry name" value="Tscrpt_reg_TrmB_C"/>
</dbReference>
<dbReference type="PANTHER" id="PTHR34293:SF1">
    <property type="entry name" value="HTH-TYPE TRANSCRIPTIONAL REGULATOR TRMBL2"/>
    <property type="match status" value="1"/>
</dbReference>
<evidence type="ECO:0000313" key="4">
    <source>
        <dbReference type="Proteomes" id="UP000184310"/>
    </source>
</evidence>
<feature type="domain" description="Transcription regulator TrmB N-terminal" evidence="1">
    <location>
        <begin position="8"/>
        <end position="74"/>
    </location>
</feature>
<evidence type="ECO:0000259" key="1">
    <source>
        <dbReference type="Pfam" id="PF01978"/>
    </source>
</evidence>
<dbReference type="InterPro" id="IPR051797">
    <property type="entry name" value="TrmB-like"/>
</dbReference>
<dbReference type="Gene3D" id="1.10.10.10">
    <property type="entry name" value="Winged helix-like DNA-binding domain superfamily/Winged helix DNA-binding domain"/>
    <property type="match status" value="1"/>
</dbReference>
<sequence length="259" mass="29752">MEEILCLLEKMNFSKTEASVYVNLLQNSSLNGYQIAKNLNMSRSSVYGALDNLYKKGIVFSLPGDSQIYKAENPKVLINKMKNEIVQTADLLEEKLQQLKYSDSEERYLNIAGYDNIISKAKELLLTAKKEVYINTDLDLQMFLKEFINLKKRGVRIIIFSFAKVNSDNLPVEIYTHNNANCGGKETRIMMVVDCKKTLIADRGPHREEFLGTFTDNLLLASVVSEHIHNDIYLLKLKNKYKDNLIDEDIKLNTLLENR</sequence>
<dbReference type="InterPro" id="IPR036390">
    <property type="entry name" value="WH_DNA-bd_sf"/>
</dbReference>
<dbReference type="OrthoDB" id="1493540at2"/>
<feature type="domain" description="Transcription regulator TrmB C-terminal" evidence="2">
    <location>
        <begin position="111"/>
        <end position="209"/>
    </location>
</feature>
<dbReference type="STRING" id="1121302.SAMN02745163_00448"/>
<dbReference type="EMBL" id="FQZB01000004">
    <property type="protein sequence ID" value="SHI59487.1"/>
    <property type="molecule type" value="Genomic_DNA"/>
</dbReference>
<evidence type="ECO:0000259" key="2">
    <source>
        <dbReference type="Pfam" id="PF11495"/>
    </source>
</evidence>
<accession>A0A1M6CEQ7</accession>
<dbReference type="SUPFAM" id="SSF46785">
    <property type="entry name" value="Winged helix' DNA-binding domain"/>
    <property type="match status" value="1"/>
</dbReference>
<organism evidence="3 4">
    <name type="scientific">Clostridium cavendishii DSM 21758</name>
    <dbReference type="NCBI Taxonomy" id="1121302"/>
    <lineage>
        <taxon>Bacteria</taxon>
        <taxon>Bacillati</taxon>
        <taxon>Bacillota</taxon>
        <taxon>Clostridia</taxon>
        <taxon>Eubacteriales</taxon>
        <taxon>Clostridiaceae</taxon>
        <taxon>Clostridium</taxon>
    </lineage>
</organism>
<dbReference type="InterPro" id="IPR036388">
    <property type="entry name" value="WH-like_DNA-bd_sf"/>
</dbReference>
<dbReference type="Pfam" id="PF01978">
    <property type="entry name" value="TrmB"/>
    <property type="match status" value="1"/>
</dbReference>
<dbReference type="CDD" id="cd09124">
    <property type="entry name" value="PLDc_like_TrmB_middle"/>
    <property type="match status" value="1"/>
</dbReference>
<gene>
    <name evidence="3" type="ORF">SAMN02745163_00448</name>
</gene>
<dbReference type="InterPro" id="IPR002831">
    <property type="entry name" value="Tscrpt_reg_TrmB_N"/>
</dbReference>